<keyword evidence="5 7" id="KW-0472">Membrane</keyword>
<evidence type="ECO:0000256" key="6">
    <source>
        <dbReference type="ARBA" id="ARBA00038076"/>
    </source>
</evidence>
<name>A0AAQ3LAJ2_9BACT</name>
<feature type="transmembrane region" description="Helical" evidence="7">
    <location>
        <begin position="287"/>
        <end position="312"/>
    </location>
</feature>
<evidence type="ECO:0000256" key="4">
    <source>
        <dbReference type="ARBA" id="ARBA00022989"/>
    </source>
</evidence>
<dbReference type="PANTHER" id="PTHR30572:SF4">
    <property type="entry name" value="ABC TRANSPORTER PERMEASE YTRF"/>
    <property type="match status" value="1"/>
</dbReference>
<evidence type="ECO:0000256" key="1">
    <source>
        <dbReference type="ARBA" id="ARBA00004651"/>
    </source>
</evidence>
<dbReference type="InterPro" id="IPR050250">
    <property type="entry name" value="Macrolide_Exporter_MacB"/>
</dbReference>
<keyword evidence="4 7" id="KW-1133">Transmembrane helix</keyword>
<dbReference type="InterPro" id="IPR003838">
    <property type="entry name" value="ABC3_permease_C"/>
</dbReference>
<evidence type="ECO:0000259" key="8">
    <source>
        <dbReference type="Pfam" id="PF02687"/>
    </source>
</evidence>
<dbReference type="RefSeq" id="WP_317834375.1">
    <property type="nucleotide sequence ID" value="NZ_CP136920.1"/>
</dbReference>
<evidence type="ECO:0000259" key="9">
    <source>
        <dbReference type="Pfam" id="PF12704"/>
    </source>
</evidence>
<evidence type="ECO:0000313" key="10">
    <source>
        <dbReference type="EMBL" id="WOO41891.1"/>
    </source>
</evidence>
<dbReference type="Pfam" id="PF12704">
    <property type="entry name" value="MacB_PCD"/>
    <property type="match status" value="1"/>
</dbReference>
<dbReference type="EMBL" id="CP136920">
    <property type="protein sequence ID" value="WOO41891.1"/>
    <property type="molecule type" value="Genomic_DNA"/>
</dbReference>
<organism evidence="10 11">
    <name type="scientific">Rubellicoccus peritrichatus</name>
    <dbReference type="NCBI Taxonomy" id="3080537"/>
    <lineage>
        <taxon>Bacteria</taxon>
        <taxon>Pseudomonadati</taxon>
        <taxon>Verrucomicrobiota</taxon>
        <taxon>Opitutia</taxon>
        <taxon>Puniceicoccales</taxon>
        <taxon>Cerasicoccaceae</taxon>
        <taxon>Rubellicoccus</taxon>
    </lineage>
</organism>
<comment type="similarity">
    <text evidence="6">Belongs to the ABC-4 integral membrane protein family.</text>
</comment>
<comment type="subcellular location">
    <subcellularLocation>
        <location evidence="1">Cell membrane</location>
        <topology evidence="1">Multi-pass membrane protein</topology>
    </subcellularLocation>
</comment>
<evidence type="ECO:0000256" key="2">
    <source>
        <dbReference type="ARBA" id="ARBA00022475"/>
    </source>
</evidence>
<reference evidence="10 11" key="1">
    <citation type="submission" date="2023-10" db="EMBL/GenBank/DDBJ databases">
        <title>Rubellicoccus peritrichatus gen. nov., sp. nov., isolated from an algae of coral reef tank.</title>
        <authorList>
            <person name="Luo J."/>
        </authorList>
    </citation>
    <scope>NUCLEOTIDE SEQUENCE [LARGE SCALE GENOMIC DNA]</scope>
    <source>
        <strain evidence="10 11">CR14</strain>
    </source>
</reference>
<feature type="domain" description="MacB-like periplasmic core" evidence="9">
    <location>
        <begin position="25"/>
        <end position="254"/>
    </location>
</feature>
<dbReference type="KEGG" id="puo:RZN69_02240"/>
<evidence type="ECO:0000256" key="5">
    <source>
        <dbReference type="ARBA" id="ARBA00023136"/>
    </source>
</evidence>
<dbReference type="Pfam" id="PF02687">
    <property type="entry name" value="FtsX"/>
    <property type="match status" value="1"/>
</dbReference>
<feature type="transmembrane region" description="Helical" evidence="7">
    <location>
        <begin position="379"/>
        <end position="400"/>
    </location>
</feature>
<keyword evidence="2" id="KW-1003">Cell membrane</keyword>
<dbReference type="Proteomes" id="UP001304300">
    <property type="component" value="Chromosome"/>
</dbReference>
<dbReference type="GO" id="GO:0005886">
    <property type="term" value="C:plasma membrane"/>
    <property type="evidence" value="ECO:0007669"/>
    <property type="project" value="UniProtKB-SubCell"/>
</dbReference>
<dbReference type="AlphaFoldDB" id="A0AAQ3LAJ2"/>
<evidence type="ECO:0000256" key="7">
    <source>
        <dbReference type="SAM" id="Phobius"/>
    </source>
</evidence>
<protein>
    <submittedName>
        <fullName evidence="10">ABC transporter permease</fullName>
    </submittedName>
</protein>
<feature type="domain" description="ABC3 transporter permease C-terminal" evidence="8">
    <location>
        <begin position="292"/>
        <end position="406"/>
    </location>
</feature>
<dbReference type="InterPro" id="IPR025857">
    <property type="entry name" value="MacB_PCD"/>
</dbReference>
<accession>A0AAQ3LAJ2</accession>
<dbReference type="PANTHER" id="PTHR30572">
    <property type="entry name" value="MEMBRANE COMPONENT OF TRANSPORTER-RELATED"/>
    <property type="match status" value="1"/>
</dbReference>
<keyword evidence="3 7" id="KW-0812">Transmembrane</keyword>
<gene>
    <name evidence="10" type="ORF">RZN69_02240</name>
</gene>
<sequence length="414" mass="46090">MSFIHGFYTGIVNGLREVWAHKFRSFLSMIGIILGVAALVAMVGVVRGMIQEMRIYFESAGGINRIYVEEKEPPDEQLPFAHLSPGRTYKDAIAVEQGSTFAELVSPEVNLNWKRYQIGRDREHAPTRGVLPEKIVILDQKVAEGRFIGDLDVERSSPVVVIGGWLRDEFFDEDEEALGQTIKINRRSFKIIGVLEFLGDKKSRQNPFYWKNRVAYMPITTAMKRFNGNDDIQELNVHIKDVSVINEAVAQVENILLQTHRGIRDFEVRTMEEQLAEFKKLESSFTLALGGVAGISLLVGGLGIMNVMLAVINERIREIGVRKAVGARGFDIFIQFVAESVVISVLGGIIGMIVSVGFVNLLKEVVPDDKFKIILSPDAMIAGFVFSVVIGVCAGIYPALKAARLDVIDALRYE</sequence>
<keyword evidence="11" id="KW-1185">Reference proteome</keyword>
<evidence type="ECO:0000256" key="3">
    <source>
        <dbReference type="ARBA" id="ARBA00022692"/>
    </source>
</evidence>
<evidence type="ECO:0000313" key="11">
    <source>
        <dbReference type="Proteomes" id="UP001304300"/>
    </source>
</evidence>
<feature type="transmembrane region" description="Helical" evidence="7">
    <location>
        <begin position="26"/>
        <end position="46"/>
    </location>
</feature>
<proteinExistence type="inferred from homology"/>
<dbReference type="GO" id="GO:0022857">
    <property type="term" value="F:transmembrane transporter activity"/>
    <property type="evidence" value="ECO:0007669"/>
    <property type="project" value="TreeGrafter"/>
</dbReference>
<feature type="transmembrane region" description="Helical" evidence="7">
    <location>
        <begin position="332"/>
        <end position="359"/>
    </location>
</feature>